<dbReference type="PANTHER" id="PTHR12526">
    <property type="entry name" value="GLYCOSYLTRANSFERASE"/>
    <property type="match status" value="1"/>
</dbReference>
<keyword evidence="3" id="KW-1185">Reference proteome</keyword>
<sequence>MKKIVFFVKSGLDTFLKDIILELSKVYTVKKVIVGFYNQIDKEMKEADICWFEWCDDLVVYGSKLDVAKEKIIVCRLHSYEVFTNYINLVNWRNIDKLICVGKNICDILKNKISVEDKKVEVIQNGININSYNYKDRSDGINIAYVGYINFKKGPMLLIHTFKAMYEKNRNYKLYIAGEFQDERYVLYFSHMIKKMHMEKNIIYNGWQDDINQWLEDKNYILCTSVLESQNLSVMQAMSKGIKPVIHNFVGAEDIYPYEYLWNSIDEAVNMVCNHNYNSKEYRNFIVNNYSLDIQKNKILKLIDSLENN</sequence>
<dbReference type="AlphaFoldDB" id="A0A386H2A3"/>
<reference evidence="2 3" key="1">
    <citation type="journal article" date="2019" name="Int. J. Syst. Evol. Microbiol.">
        <title>Clostridium fermenticellae sp. nov., isolated from the mud in a fermentation cellar for the production of the Chinese liquor, baijiu.</title>
        <authorList>
            <person name="Xu P.X."/>
            <person name="Chai L.J."/>
            <person name="Qiu T."/>
            <person name="Zhang X.J."/>
            <person name="Lu Z.M."/>
            <person name="Xiao C."/>
            <person name="Wang S.T."/>
            <person name="Shen C.H."/>
            <person name="Shi J.S."/>
            <person name="Xu Z.H."/>
        </authorList>
    </citation>
    <scope>NUCLEOTIDE SEQUENCE [LARGE SCALE GENOMIC DNA]</scope>
    <source>
        <strain evidence="2 3">JN500901</strain>
    </source>
</reference>
<dbReference type="EMBL" id="CP032416">
    <property type="protein sequence ID" value="AYD39784.1"/>
    <property type="molecule type" value="Genomic_DNA"/>
</dbReference>
<proteinExistence type="predicted"/>
<dbReference type="SUPFAM" id="SSF53756">
    <property type="entry name" value="UDP-Glycosyltransferase/glycogen phosphorylase"/>
    <property type="match status" value="1"/>
</dbReference>
<feature type="domain" description="Glycosyl transferase family 1" evidence="1">
    <location>
        <begin position="140"/>
        <end position="254"/>
    </location>
</feature>
<accession>A0A386H2A3</accession>
<dbReference type="InterPro" id="IPR001296">
    <property type="entry name" value="Glyco_trans_1"/>
</dbReference>
<gene>
    <name evidence="2" type="ORF">D4Z93_04330</name>
</gene>
<dbReference type="Gene3D" id="3.40.50.2000">
    <property type="entry name" value="Glycogen Phosphorylase B"/>
    <property type="match status" value="2"/>
</dbReference>
<protein>
    <submittedName>
        <fullName evidence="2">Glycosyltransferase</fullName>
    </submittedName>
</protein>
<evidence type="ECO:0000313" key="3">
    <source>
        <dbReference type="Proteomes" id="UP000266301"/>
    </source>
</evidence>
<dbReference type="GO" id="GO:0016757">
    <property type="term" value="F:glycosyltransferase activity"/>
    <property type="evidence" value="ECO:0007669"/>
    <property type="project" value="InterPro"/>
</dbReference>
<dbReference type="KEGG" id="cfer:D4Z93_04330"/>
<dbReference type="PANTHER" id="PTHR12526:SF630">
    <property type="entry name" value="GLYCOSYLTRANSFERASE"/>
    <property type="match status" value="1"/>
</dbReference>
<evidence type="ECO:0000259" key="1">
    <source>
        <dbReference type="Pfam" id="PF00534"/>
    </source>
</evidence>
<dbReference type="RefSeq" id="WP_119970699.1">
    <property type="nucleotide sequence ID" value="NZ_CP032416.1"/>
</dbReference>
<dbReference type="Pfam" id="PF00534">
    <property type="entry name" value="Glycos_transf_1"/>
    <property type="match status" value="1"/>
</dbReference>
<organism evidence="2 3">
    <name type="scientific">Clostridium fermenticellae</name>
    <dbReference type="NCBI Taxonomy" id="2068654"/>
    <lineage>
        <taxon>Bacteria</taxon>
        <taxon>Bacillati</taxon>
        <taxon>Bacillota</taxon>
        <taxon>Clostridia</taxon>
        <taxon>Eubacteriales</taxon>
        <taxon>Clostridiaceae</taxon>
        <taxon>Clostridium</taxon>
    </lineage>
</organism>
<dbReference type="OrthoDB" id="6713581at2"/>
<keyword evidence="2" id="KW-0808">Transferase</keyword>
<evidence type="ECO:0000313" key="2">
    <source>
        <dbReference type="EMBL" id="AYD39784.1"/>
    </source>
</evidence>
<name>A0A386H2A3_9CLOT</name>
<dbReference type="Proteomes" id="UP000266301">
    <property type="component" value="Chromosome"/>
</dbReference>